<evidence type="ECO:0000256" key="2">
    <source>
        <dbReference type="ARBA" id="ARBA00022448"/>
    </source>
</evidence>
<accession>A0A1W1BT07</accession>
<name>A0A1W1BT07_9ZZZZ</name>
<dbReference type="Pfam" id="PF00213">
    <property type="entry name" value="OSCP"/>
    <property type="match status" value="1"/>
</dbReference>
<sequence>MMNELVAKKYVKALAKEFDFETLQNVSEVLMALAEALNDDKIKAVIYSPEVSKEKRSEILVAALSGTKSKEIENFIKLLVENNRVELVADIATVLQSYIANQKREFSGIVYSDSDIDEKILNELSTGLGKRFDSTIALSYVKSDFDGIKVEVDGLGVEISFSRSRISDQIVDHILKAI</sequence>
<keyword evidence="2" id="KW-0813">Transport</keyword>
<evidence type="ECO:0000313" key="7">
    <source>
        <dbReference type="EMBL" id="SFV56624.1"/>
    </source>
</evidence>
<dbReference type="Gene3D" id="1.10.520.20">
    <property type="entry name" value="N-terminal domain of the delta subunit of the F1F0-ATP synthase"/>
    <property type="match status" value="1"/>
</dbReference>
<dbReference type="NCBIfam" id="NF006291">
    <property type="entry name" value="PRK08474.1"/>
    <property type="match status" value="1"/>
</dbReference>
<dbReference type="GO" id="GO:0016020">
    <property type="term" value="C:membrane"/>
    <property type="evidence" value="ECO:0007669"/>
    <property type="project" value="UniProtKB-SubCell"/>
</dbReference>
<keyword evidence="5" id="KW-0472">Membrane</keyword>
<evidence type="ECO:0000256" key="5">
    <source>
        <dbReference type="ARBA" id="ARBA00023136"/>
    </source>
</evidence>
<dbReference type="GO" id="GO:0016787">
    <property type="term" value="F:hydrolase activity"/>
    <property type="evidence" value="ECO:0007669"/>
    <property type="project" value="UniProtKB-KW"/>
</dbReference>
<organism evidence="7">
    <name type="scientific">hydrothermal vent metagenome</name>
    <dbReference type="NCBI Taxonomy" id="652676"/>
    <lineage>
        <taxon>unclassified sequences</taxon>
        <taxon>metagenomes</taxon>
        <taxon>ecological metagenomes</taxon>
    </lineage>
</organism>
<keyword evidence="3" id="KW-0375">Hydrogen ion transport</keyword>
<dbReference type="EMBL" id="FPHB01000038">
    <property type="protein sequence ID" value="SFV56624.1"/>
    <property type="molecule type" value="Genomic_DNA"/>
</dbReference>
<keyword evidence="4" id="KW-0406">Ion transport</keyword>
<dbReference type="GO" id="GO:0046933">
    <property type="term" value="F:proton-transporting ATP synthase activity, rotational mechanism"/>
    <property type="evidence" value="ECO:0007669"/>
    <property type="project" value="InterPro"/>
</dbReference>
<dbReference type="InterPro" id="IPR000711">
    <property type="entry name" value="ATPase_OSCP/dsu"/>
</dbReference>
<reference evidence="7" key="1">
    <citation type="submission" date="2016-10" db="EMBL/GenBank/DDBJ databases">
        <authorList>
            <person name="de Groot N.N."/>
        </authorList>
    </citation>
    <scope>NUCLEOTIDE SEQUENCE</scope>
</reference>
<dbReference type="InterPro" id="IPR026015">
    <property type="entry name" value="ATP_synth_OSCP/delta_N_sf"/>
</dbReference>
<comment type="subcellular location">
    <subcellularLocation>
        <location evidence="1">Membrane</location>
    </subcellularLocation>
</comment>
<dbReference type="AlphaFoldDB" id="A0A1W1BT07"/>
<protein>
    <submittedName>
        <fullName evidence="7">ATP synthase delta chain</fullName>
        <ecNumber evidence="7">3.6.3.14</ecNumber>
    </submittedName>
</protein>
<dbReference type="EC" id="3.6.3.14" evidence="7"/>
<keyword evidence="7" id="KW-0378">Hydrolase</keyword>
<evidence type="ECO:0000256" key="1">
    <source>
        <dbReference type="ARBA" id="ARBA00004370"/>
    </source>
</evidence>
<evidence type="ECO:0000256" key="4">
    <source>
        <dbReference type="ARBA" id="ARBA00023065"/>
    </source>
</evidence>
<dbReference type="SUPFAM" id="SSF47928">
    <property type="entry name" value="N-terminal domain of the delta subunit of the F1F0-ATP synthase"/>
    <property type="match status" value="1"/>
</dbReference>
<gene>
    <name evidence="7" type="ORF">MNB_SM-7-420</name>
</gene>
<dbReference type="PANTHER" id="PTHR11910">
    <property type="entry name" value="ATP SYNTHASE DELTA CHAIN"/>
    <property type="match status" value="1"/>
</dbReference>
<evidence type="ECO:0000256" key="3">
    <source>
        <dbReference type="ARBA" id="ARBA00022781"/>
    </source>
</evidence>
<keyword evidence="6" id="KW-0066">ATP synthesis</keyword>
<evidence type="ECO:0000256" key="6">
    <source>
        <dbReference type="ARBA" id="ARBA00023310"/>
    </source>
</evidence>
<proteinExistence type="inferred from homology"/>
<dbReference type="HAMAP" id="MF_01416">
    <property type="entry name" value="ATP_synth_delta_bact"/>
    <property type="match status" value="1"/>
</dbReference>